<name>A0A2P2QCY6_RHIMU</name>
<keyword evidence="1" id="KW-0812">Transmembrane</keyword>
<dbReference type="AlphaFoldDB" id="A0A2P2QCY6"/>
<accession>A0A2P2QCY6</accession>
<reference evidence="2" key="1">
    <citation type="submission" date="2018-02" db="EMBL/GenBank/DDBJ databases">
        <title>Rhizophora mucronata_Transcriptome.</title>
        <authorList>
            <person name="Meera S.P."/>
            <person name="Sreeshan A."/>
            <person name="Augustine A."/>
        </authorList>
    </citation>
    <scope>NUCLEOTIDE SEQUENCE</scope>
    <source>
        <tissue evidence="2">Leaf</tissue>
    </source>
</reference>
<protein>
    <submittedName>
        <fullName evidence="2">Uncharacterized protein</fullName>
    </submittedName>
</protein>
<proteinExistence type="predicted"/>
<evidence type="ECO:0000313" key="2">
    <source>
        <dbReference type="EMBL" id="MBX64862.1"/>
    </source>
</evidence>
<feature type="transmembrane region" description="Helical" evidence="1">
    <location>
        <begin position="12"/>
        <end position="36"/>
    </location>
</feature>
<organism evidence="2">
    <name type="scientific">Rhizophora mucronata</name>
    <name type="common">Asiatic mangrove</name>
    <dbReference type="NCBI Taxonomy" id="61149"/>
    <lineage>
        <taxon>Eukaryota</taxon>
        <taxon>Viridiplantae</taxon>
        <taxon>Streptophyta</taxon>
        <taxon>Embryophyta</taxon>
        <taxon>Tracheophyta</taxon>
        <taxon>Spermatophyta</taxon>
        <taxon>Magnoliopsida</taxon>
        <taxon>eudicotyledons</taxon>
        <taxon>Gunneridae</taxon>
        <taxon>Pentapetalae</taxon>
        <taxon>rosids</taxon>
        <taxon>fabids</taxon>
        <taxon>Malpighiales</taxon>
        <taxon>Rhizophoraceae</taxon>
        <taxon>Rhizophora</taxon>
    </lineage>
</organism>
<keyword evidence="1" id="KW-0472">Membrane</keyword>
<dbReference type="EMBL" id="GGEC01084378">
    <property type="protein sequence ID" value="MBX64862.1"/>
    <property type="molecule type" value="Transcribed_RNA"/>
</dbReference>
<evidence type="ECO:0000256" key="1">
    <source>
        <dbReference type="SAM" id="Phobius"/>
    </source>
</evidence>
<sequence length="47" mass="5627">MIKDCFKYSYRYIRLTIFKFLLCFTLACFLGLLKYFCSCPCLATCFN</sequence>
<keyword evidence="1" id="KW-1133">Transmembrane helix</keyword>